<keyword evidence="4" id="KW-0809">Transit peptide</keyword>
<evidence type="ECO:0000256" key="5">
    <source>
        <dbReference type="ARBA" id="ARBA00023002"/>
    </source>
</evidence>
<organism evidence="8 9">
    <name type="scientific">Ceraceosorus bombacis</name>
    <dbReference type="NCBI Taxonomy" id="401625"/>
    <lineage>
        <taxon>Eukaryota</taxon>
        <taxon>Fungi</taxon>
        <taxon>Dikarya</taxon>
        <taxon>Basidiomycota</taxon>
        <taxon>Ustilaginomycotina</taxon>
        <taxon>Exobasidiomycetes</taxon>
        <taxon>Ceraceosorales</taxon>
        <taxon>Ceraceosoraceae</taxon>
        <taxon>Ceraceosorus</taxon>
    </lineage>
</organism>
<dbReference type="Gene3D" id="3.90.180.10">
    <property type="entry name" value="Medium-chain alcohol dehydrogenases, catalytic domain"/>
    <property type="match status" value="1"/>
</dbReference>
<dbReference type="CDD" id="cd08290">
    <property type="entry name" value="ETR"/>
    <property type="match status" value="1"/>
</dbReference>
<evidence type="ECO:0000256" key="3">
    <source>
        <dbReference type="ARBA" id="ARBA00022857"/>
    </source>
</evidence>
<dbReference type="Proteomes" id="UP000054845">
    <property type="component" value="Unassembled WGS sequence"/>
</dbReference>
<dbReference type="InterPro" id="IPR051034">
    <property type="entry name" value="Mito_Enoyl-ACP_Reductase"/>
</dbReference>
<evidence type="ECO:0000256" key="2">
    <source>
        <dbReference type="ARBA" id="ARBA00010371"/>
    </source>
</evidence>
<dbReference type="InterPro" id="IPR036291">
    <property type="entry name" value="NAD(P)-bd_dom_sf"/>
</dbReference>
<proteinExistence type="inferred from homology"/>
<keyword evidence="6" id="KW-0496">Mitochondrion</keyword>
<dbReference type="PANTHER" id="PTHR43981:SF2">
    <property type="entry name" value="ENOYL-[ACYL-CARRIER-PROTEIN] REDUCTASE, MITOCHONDRIAL"/>
    <property type="match status" value="1"/>
</dbReference>
<keyword evidence="8" id="KW-0675">Receptor</keyword>
<dbReference type="Pfam" id="PF08240">
    <property type="entry name" value="ADH_N"/>
    <property type="match status" value="1"/>
</dbReference>
<reference evidence="8 9" key="1">
    <citation type="submission" date="2014-09" db="EMBL/GenBank/DDBJ databases">
        <authorList>
            <person name="Magalhaes I.L.F."/>
            <person name="Oliveira U."/>
            <person name="Santos F.R."/>
            <person name="Vidigal T.H.D.A."/>
            <person name="Brescovit A.D."/>
            <person name="Santos A.J."/>
        </authorList>
    </citation>
    <scope>NUCLEOTIDE SEQUENCE [LARGE SCALE GENOMIC DNA]</scope>
</reference>
<dbReference type="AlphaFoldDB" id="A0A0P1BFF5"/>
<dbReference type="SUPFAM" id="SSF50129">
    <property type="entry name" value="GroES-like"/>
    <property type="match status" value="1"/>
</dbReference>
<dbReference type="GO" id="GO:0005739">
    <property type="term" value="C:mitochondrion"/>
    <property type="evidence" value="ECO:0007669"/>
    <property type="project" value="UniProtKB-SubCell"/>
</dbReference>
<evidence type="ECO:0000313" key="9">
    <source>
        <dbReference type="Proteomes" id="UP000054845"/>
    </source>
</evidence>
<comment type="subcellular location">
    <subcellularLocation>
        <location evidence="1">Mitochondrion</location>
    </subcellularLocation>
</comment>
<keyword evidence="9" id="KW-1185">Reference proteome</keyword>
<dbReference type="InterPro" id="IPR013154">
    <property type="entry name" value="ADH-like_N"/>
</dbReference>
<evidence type="ECO:0000256" key="6">
    <source>
        <dbReference type="ARBA" id="ARBA00023128"/>
    </source>
</evidence>
<comment type="similarity">
    <text evidence="2">Belongs to the zinc-containing alcohol dehydrogenase family. Quinone oxidoreductase subfamily.</text>
</comment>
<evidence type="ECO:0000256" key="4">
    <source>
        <dbReference type="ARBA" id="ARBA00022946"/>
    </source>
</evidence>
<dbReference type="STRING" id="401625.A0A0P1BFF5"/>
<evidence type="ECO:0000259" key="7">
    <source>
        <dbReference type="Pfam" id="PF08240"/>
    </source>
</evidence>
<name>A0A0P1BFF5_9BASI</name>
<evidence type="ECO:0000313" key="8">
    <source>
        <dbReference type="EMBL" id="CEH14784.1"/>
    </source>
</evidence>
<dbReference type="SUPFAM" id="SSF51735">
    <property type="entry name" value="NAD(P)-binding Rossmann-fold domains"/>
    <property type="match status" value="1"/>
</dbReference>
<dbReference type="PANTHER" id="PTHR43981">
    <property type="entry name" value="ENOYL-[ACYL-CARRIER-PROTEIN] REDUCTASE, MITOCHONDRIAL"/>
    <property type="match status" value="1"/>
</dbReference>
<dbReference type="InterPro" id="IPR011032">
    <property type="entry name" value="GroES-like_sf"/>
</dbReference>
<dbReference type="Gene3D" id="3.40.50.720">
    <property type="entry name" value="NAD(P)-binding Rossmann-like Domain"/>
    <property type="match status" value="1"/>
</dbReference>
<dbReference type="GO" id="GO:0016491">
    <property type="term" value="F:oxidoreductase activity"/>
    <property type="evidence" value="ECO:0007669"/>
    <property type="project" value="UniProtKB-KW"/>
</dbReference>
<keyword evidence="3" id="KW-0521">NADP</keyword>
<keyword evidence="5" id="KW-0560">Oxidoreductase</keyword>
<feature type="domain" description="Alcohol dehydrogenase-like N-terminal" evidence="7">
    <location>
        <begin position="2"/>
        <end position="88"/>
    </location>
</feature>
<dbReference type="OrthoDB" id="7482721at2759"/>
<accession>A0A0P1BFF5</accession>
<protein>
    <submittedName>
        <fullName evidence="8">Zn2-binding dehydrogenase (Nuclear receptor binding factor-1)</fullName>
    </submittedName>
</protein>
<dbReference type="EMBL" id="CCYA01000248">
    <property type="protein sequence ID" value="CEH14784.1"/>
    <property type="molecule type" value="Genomic_DNA"/>
</dbReference>
<dbReference type="GO" id="GO:0006631">
    <property type="term" value="P:fatty acid metabolic process"/>
    <property type="evidence" value="ECO:0007669"/>
    <property type="project" value="TreeGrafter"/>
</dbReference>
<sequence>MRLASVNPADINVLQGVYPSVPSPRDIPGLQTPHRVGGNEGLGEVQELDEKGRQAGLREGDWVIFGKPQMGTWTSHMIAPASDLIPIPREAKENLTEVMGSTLMINPATAICMLRDFEQLKKGDVIVQNAANSAVGQAVVQLAARVLGVETINFVRDRPDLQGLRSDFEEWGRGGPGTHVFTYDALSNRETSSETKDAVKRIANGRPIKLALNALCGKDTTNMSKLLAPSASLVTYGAMSRSPLSLPASLLIFRDLKARGFWMSTWYAMHTRQERAALTAELAHWYAQAILAPPKANIITLTHDHEQQSLSGEAQGEKRHVDQAGRIISETMQGSQGAKTFLKFQ</sequence>
<evidence type="ECO:0000256" key="1">
    <source>
        <dbReference type="ARBA" id="ARBA00004173"/>
    </source>
</evidence>